<evidence type="ECO:0000313" key="2">
    <source>
        <dbReference type="Proteomes" id="UP000006062"/>
    </source>
</evidence>
<dbReference type="EMBL" id="CP003154">
    <property type="protein sequence ID" value="AFL75375.1"/>
    <property type="molecule type" value="Genomic_DNA"/>
</dbReference>
<reference evidence="1 2" key="1">
    <citation type="submission" date="2012-06" db="EMBL/GenBank/DDBJ databases">
        <title>Complete sequence of Thiocystis violascens DSM 198.</title>
        <authorList>
            <consortium name="US DOE Joint Genome Institute"/>
            <person name="Lucas S."/>
            <person name="Han J."/>
            <person name="Lapidus A."/>
            <person name="Cheng J.-F."/>
            <person name="Goodwin L."/>
            <person name="Pitluck S."/>
            <person name="Peters L."/>
            <person name="Ovchinnikova G."/>
            <person name="Teshima H."/>
            <person name="Detter J.C."/>
            <person name="Han C."/>
            <person name="Tapia R."/>
            <person name="Land M."/>
            <person name="Hauser L."/>
            <person name="Kyrpides N."/>
            <person name="Ivanova N."/>
            <person name="Pagani I."/>
            <person name="Vogl K."/>
            <person name="Liu Z."/>
            <person name="Frigaard N.-U."/>
            <person name="Bryant D."/>
            <person name="Woyke T."/>
        </authorList>
    </citation>
    <scope>NUCLEOTIDE SEQUENCE [LARGE SCALE GENOMIC DNA]</scope>
    <source>
        <strain evidence="2">ATCC 17096 / DSM 198 / 6111</strain>
    </source>
</reference>
<dbReference type="Proteomes" id="UP000006062">
    <property type="component" value="Chromosome"/>
</dbReference>
<evidence type="ECO:0000313" key="1">
    <source>
        <dbReference type="EMBL" id="AFL75375.1"/>
    </source>
</evidence>
<protein>
    <submittedName>
        <fullName evidence="1">Uncharacterized protein</fullName>
    </submittedName>
</protein>
<name>I3YEF7_THIV6</name>
<sequence>MMTIAMHDAAADPAAVARFAALLPMMDERYRRLKDTLRQAAAGETLPDWQIALHRADLLAVLDTMTPSDPEDDDRSPPVETA</sequence>
<dbReference type="AlphaFoldDB" id="I3YEF7"/>
<dbReference type="HOGENOM" id="CLU_194675_0_0_6"/>
<organism evidence="1 2">
    <name type="scientific">Thiocystis violascens (strain ATCC 17096 / DSM 198 / 6111)</name>
    <name type="common">Chromatium violascens</name>
    <dbReference type="NCBI Taxonomy" id="765911"/>
    <lineage>
        <taxon>Bacteria</taxon>
        <taxon>Pseudomonadati</taxon>
        <taxon>Pseudomonadota</taxon>
        <taxon>Gammaproteobacteria</taxon>
        <taxon>Chromatiales</taxon>
        <taxon>Chromatiaceae</taxon>
        <taxon>Thiocystis</taxon>
    </lineage>
</organism>
<dbReference type="KEGG" id="tvi:Thivi_3508"/>
<accession>I3YEF7</accession>
<keyword evidence="2" id="KW-1185">Reference proteome</keyword>
<proteinExistence type="predicted"/>
<dbReference type="RefSeq" id="WP_014779775.1">
    <property type="nucleotide sequence ID" value="NC_018012.1"/>
</dbReference>
<gene>
    <name evidence="1" type="ordered locus">Thivi_3508</name>
</gene>